<dbReference type="STRING" id="7375.A0A0L0C474"/>
<dbReference type="AlphaFoldDB" id="A0A0L0C474"/>
<protein>
    <recommendedName>
        <fullName evidence="7">Chromodomain Y-like protein</fullName>
    </recommendedName>
</protein>
<keyword evidence="6" id="KW-1185">Reference proteome</keyword>
<proteinExistence type="predicted"/>
<feature type="compositionally biased region" description="Low complexity" evidence="4">
    <location>
        <begin position="735"/>
        <end position="753"/>
    </location>
</feature>
<dbReference type="SUPFAM" id="SSF52096">
    <property type="entry name" value="ClpP/crotonase"/>
    <property type="match status" value="1"/>
</dbReference>
<evidence type="ECO:0000256" key="1">
    <source>
        <dbReference type="ARBA" id="ARBA00004275"/>
    </source>
</evidence>
<dbReference type="EMBL" id="JRES01000997">
    <property type="protein sequence ID" value="KNC26274.1"/>
    <property type="molecule type" value="Genomic_DNA"/>
</dbReference>
<dbReference type="CDD" id="cd06558">
    <property type="entry name" value="crotonase-like"/>
    <property type="match status" value="1"/>
</dbReference>
<evidence type="ECO:0008006" key="7">
    <source>
        <dbReference type="Google" id="ProtNLM"/>
    </source>
</evidence>
<dbReference type="PANTHER" id="PTHR43684:SF1">
    <property type="entry name" value="ENOYL-COA DELTA ISOMERASE 2"/>
    <property type="match status" value="1"/>
</dbReference>
<dbReference type="Proteomes" id="UP000037069">
    <property type="component" value="Unassembled WGS sequence"/>
</dbReference>
<dbReference type="Gene3D" id="3.90.226.10">
    <property type="entry name" value="2-enoyl-CoA Hydratase, Chain A, domain 1"/>
    <property type="match status" value="1"/>
</dbReference>
<feature type="region of interest" description="Disordered" evidence="4">
    <location>
        <begin position="347"/>
        <end position="386"/>
    </location>
</feature>
<evidence type="ECO:0000256" key="3">
    <source>
        <dbReference type="ARBA" id="ARBA00023235"/>
    </source>
</evidence>
<sequence>MSEKNAEEFNSSNALVVISNEYTSTPIGLTKSASNAINDIQDDAPRIICNELIVNPHKSKSMEKLDELSSLEREIAKMHHVDEAQLDLDEVLLSSSTSATQGENQTNQLQMAKTLTSATDASDLSNGKNSNNVIRGGETNLEDKLEAITSGETALEHEDLIAVLKGLDGNGDDTHNNSGAVEVEADSILEEGVTIEGEGEYQIMEVIDDDSNANEETTKTDIADTTSTSITQNVNKKTFGSTPLTVQEERALALEQIECLKTVQRRRKQDIKPIKQIDPALDLVSALEADWSENDDELSVETTKTETKTKLPTLKTKAASTTNKTIADNKANTPLITSVVVIPSTTATVSSTTPTSAAASPTLTTSGSNNNATTTENPNPTKSSPVEGIINTKTEEDTQIVGTQTGFRRTRIIKRKIIWDPDAPETTFSYAKLVKSNNNTKTKTEPTIKAPITKGSTTITPLKKETLPTTTATTTASTTTTAKKTQRPTTPKVKKTATNLNTEKTTTTENTTAAKTNTAEKELITKTNTKIEETETKASPSLETKSETSPTSPAKRRSQTPVSNISPSGSTGVKKRKNNELDRLMGDEGAVNMLNSLEKLEASLGPGETKSTRPLMRSRAATICEKLPRKDTTPPARRAPTPTSANQPTTTKGKRATKSRASSSWDYVYKKKKQDFDDSLIIRRRSNSSYSSTTSLNRLSLDGPPASNSSTKSNDSKSLPNSSSENDLSKTPPATSSHNKSSGSSKTTTTRSTPTPPASGVKSSFEFAKPENKKSTQKRTKSPAATLTNDMKKAAPVASRRNARSPATTTNEDKSKEAVKPSNTKSPTMAKDKKDASPSSSSSSSSSSNTLSDVVVKKSSKVAQILFSTNKAKLSNTFTIQMLNKLVDILDKLASDSDCHVVVMGTNDAHFCQGIDLTDLTTIAAEKRKNYAVNLATSVKNYLKTLATYPKPLIAGVSGNLMNLGVIQLALFDVVIAADKTTFETPYAKMGQAPEGYCIWHNMNKIRGSFKTKLFWLCERIQSTEAALAGLVNKLTAVNKVNDDAFATARRIASLSSETYRAMKKTAINSHLDVIVSSLDEEFDTIIKQWTTSDCLENLKKFLGHD</sequence>
<feature type="compositionally biased region" description="Polar residues" evidence="4">
    <location>
        <begin position="559"/>
        <end position="571"/>
    </location>
</feature>
<feature type="compositionally biased region" description="Basic and acidic residues" evidence="4">
    <location>
        <begin position="518"/>
        <end position="536"/>
    </location>
</feature>
<feature type="compositionally biased region" description="Low complexity" evidence="4">
    <location>
        <begin position="633"/>
        <end position="643"/>
    </location>
</feature>
<organism evidence="5 6">
    <name type="scientific">Lucilia cuprina</name>
    <name type="common">Green bottle fly</name>
    <name type="synonym">Australian sheep blowfly</name>
    <dbReference type="NCBI Taxonomy" id="7375"/>
    <lineage>
        <taxon>Eukaryota</taxon>
        <taxon>Metazoa</taxon>
        <taxon>Ecdysozoa</taxon>
        <taxon>Arthropoda</taxon>
        <taxon>Hexapoda</taxon>
        <taxon>Insecta</taxon>
        <taxon>Pterygota</taxon>
        <taxon>Neoptera</taxon>
        <taxon>Endopterygota</taxon>
        <taxon>Diptera</taxon>
        <taxon>Brachycera</taxon>
        <taxon>Muscomorpha</taxon>
        <taxon>Oestroidea</taxon>
        <taxon>Calliphoridae</taxon>
        <taxon>Luciliinae</taxon>
        <taxon>Lucilia</taxon>
    </lineage>
</organism>
<feature type="region of interest" description="Disordered" evidence="4">
    <location>
        <begin position="623"/>
        <end position="852"/>
    </location>
</feature>
<feature type="region of interest" description="Disordered" evidence="4">
    <location>
        <begin position="117"/>
        <end position="137"/>
    </location>
</feature>
<dbReference type="Pfam" id="PF00378">
    <property type="entry name" value="ECH_1"/>
    <property type="match status" value="1"/>
</dbReference>
<dbReference type="PANTHER" id="PTHR43684">
    <property type="match status" value="1"/>
</dbReference>
<feature type="region of interest" description="Disordered" evidence="4">
    <location>
        <begin position="465"/>
        <end position="579"/>
    </location>
</feature>
<dbReference type="GO" id="GO:0005777">
    <property type="term" value="C:peroxisome"/>
    <property type="evidence" value="ECO:0007669"/>
    <property type="project" value="UniProtKB-SubCell"/>
</dbReference>
<keyword evidence="3" id="KW-0413">Isomerase</keyword>
<dbReference type="InterPro" id="IPR029045">
    <property type="entry name" value="ClpP/crotonase-like_dom_sf"/>
</dbReference>
<evidence type="ECO:0000313" key="6">
    <source>
        <dbReference type="Proteomes" id="UP000037069"/>
    </source>
</evidence>
<dbReference type="OrthoDB" id="6357915at2759"/>
<evidence type="ECO:0000313" key="5">
    <source>
        <dbReference type="EMBL" id="KNC26274.1"/>
    </source>
</evidence>
<keyword evidence="2" id="KW-0576">Peroxisome</keyword>
<evidence type="ECO:0000256" key="2">
    <source>
        <dbReference type="ARBA" id="ARBA00023140"/>
    </source>
</evidence>
<feature type="compositionally biased region" description="Low complexity" evidence="4">
    <location>
        <begin position="687"/>
        <end position="726"/>
    </location>
</feature>
<comment type="caution">
    <text evidence="5">The sequence shown here is derived from an EMBL/GenBank/DDBJ whole genome shotgun (WGS) entry which is preliminary data.</text>
</comment>
<evidence type="ECO:0000256" key="4">
    <source>
        <dbReference type="SAM" id="MobiDB-lite"/>
    </source>
</evidence>
<dbReference type="OMA" id="GQYEIME"/>
<reference evidence="5 6" key="1">
    <citation type="journal article" date="2015" name="Nat. Commun.">
        <title>Lucilia cuprina genome unlocks parasitic fly biology to underpin future interventions.</title>
        <authorList>
            <person name="Anstead C.A."/>
            <person name="Korhonen P.K."/>
            <person name="Young N.D."/>
            <person name="Hall R.S."/>
            <person name="Jex A.R."/>
            <person name="Murali S.C."/>
            <person name="Hughes D.S."/>
            <person name="Lee S.F."/>
            <person name="Perry T."/>
            <person name="Stroehlein A.J."/>
            <person name="Ansell B.R."/>
            <person name="Breugelmans B."/>
            <person name="Hofmann A."/>
            <person name="Qu J."/>
            <person name="Dugan S."/>
            <person name="Lee S.L."/>
            <person name="Chao H."/>
            <person name="Dinh H."/>
            <person name="Han Y."/>
            <person name="Doddapaneni H.V."/>
            <person name="Worley K.C."/>
            <person name="Muzny D.M."/>
            <person name="Ioannidis P."/>
            <person name="Waterhouse R.M."/>
            <person name="Zdobnov E.M."/>
            <person name="James P.J."/>
            <person name="Bagnall N.H."/>
            <person name="Kotze A.C."/>
            <person name="Gibbs R.A."/>
            <person name="Richards S."/>
            <person name="Batterham P."/>
            <person name="Gasser R.B."/>
        </authorList>
    </citation>
    <scope>NUCLEOTIDE SEQUENCE [LARGE SCALE GENOMIC DNA]</scope>
    <source>
        <strain evidence="5 6">LS</strain>
        <tissue evidence="5">Full body</tissue>
    </source>
</reference>
<feature type="compositionally biased region" description="Low complexity" evidence="4">
    <location>
        <begin position="465"/>
        <end position="517"/>
    </location>
</feature>
<feature type="compositionally biased region" description="Polar residues" evidence="4">
    <location>
        <begin position="538"/>
        <end position="552"/>
    </location>
</feature>
<feature type="compositionally biased region" description="Low complexity" evidence="4">
    <location>
        <begin position="837"/>
        <end position="852"/>
    </location>
</feature>
<comment type="subcellular location">
    <subcellularLocation>
        <location evidence="1">Peroxisome</location>
    </subcellularLocation>
</comment>
<dbReference type="GO" id="GO:0004165">
    <property type="term" value="F:delta(3)-delta(2)-enoyl-CoA isomerase activity"/>
    <property type="evidence" value="ECO:0007669"/>
    <property type="project" value="UniProtKB-ARBA"/>
</dbReference>
<dbReference type="InterPro" id="IPR051053">
    <property type="entry name" value="ECH/Chromodomain_protein"/>
</dbReference>
<gene>
    <name evidence="5" type="ORF">FF38_01163</name>
</gene>
<name>A0A0L0C474_LUCCU</name>
<accession>A0A0L0C474</accession>
<dbReference type="InterPro" id="IPR001753">
    <property type="entry name" value="Enoyl-CoA_hydra/iso"/>
</dbReference>
<feature type="compositionally biased region" description="Polar residues" evidence="4">
    <location>
        <begin position="117"/>
        <end position="133"/>
    </location>
</feature>
<feature type="compositionally biased region" description="Low complexity" evidence="4">
    <location>
        <begin position="347"/>
        <end position="381"/>
    </location>
</feature>